<proteinExistence type="predicted"/>
<keyword evidence="4 6" id="KW-0472">Membrane</keyword>
<evidence type="ECO:0000313" key="8">
    <source>
        <dbReference type="EMBL" id="RBP99094.1"/>
    </source>
</evidence>
<reference evidence="8 9" key="1">
    <citation type="submission" date="2017-10" db="EMBL/GenBank/DDBJ databases">
        <title>Bifidobacterium xylocopum sp. nov. and Bifidobacterium aemilianum sp. nov., from the carpenter bee (Xylocopa violacea) digestive tract.</title>
        <authorList>
            <person name="Alberoni D."/>
            <person name="Baffoni L."/>
            <person name="Di Gioia D."/>
            <person name="Gaggia F."/>
            <person name="Biavati B."/>
        </authorList>
    </citation>
    <scope>NUCLEOTIDE SEQUENCE [LARGE SCALE GENOMIC DNA]</scope>
    <source>
        <strain evidence="8 9">XV2</strain>
    </source>
</reference>
<protein>
    <recommendedName>
        <fullName evidence="7">TM2 domain-containing protein</fullName>
    </recommendedName>
</protein>
<keyword evidence="9" id="KW-1185">Reference proteome</keyword>
<feature type="transmembrane region" description="Helical" evidence="6">
    <location>
        <begin position="169"/>
        <end position="194"/>
    </location>
</feature>
<feature type="region of interest" description="Disordered" evidence="5">
    <location>
        <begin position="61"/>
        <end position="87"/>
    </location>
</feature>
<evidence type="ECO:0000256" key="6">
    <source>
        <dbReference type="SAM" id="Phobius"/>
    </source>
</evidence>
<feature type="transmembrane region" description="Helical" evidence="6">
    <location>
        <begin position="143"/>
        <end position="162"/>
    </location>
</feature>
<evidence type="ECO:0000313" key="9">
    <source>
        <dbReference type="Proteomes" id="UP000252345"/>
    </source>
</evidence>
<dbReference type="Proteomes" id="UP000252345">
    <property type="component" value="Unassembled WGS sequence"/>
</dbReference>
<evidence type="ECO:0000256" key="4">
    <source>
        <dbReference type="ARBA" id="ARBA00023136"/>
    </source>
</evidence>
<gene>
    <name evidence="8" type="ORF">CRD59_05440</name>
</gene>
<keyword evidence="3 6" id="KW-1133">Transmembrane helix</keyword>
<evidence type="ECO:0000256" key="1">
    <source>
        <dbReference type="ARBA" id="ARBA00004141"/>
    </source>
</evidence>
<evidence type="ECO:0000259" key="7">
    <source>
        <dbReference type="Pfam" id="PF05154"/>
    </source>
</evidence>
<dbReference type="RefSeq" id="WP_161522283.1">
    <property type="nucleotide sequence ID" value="NZ_PDCH01000010.1"/>
</dbReference>
<evidence type="ECO:0000256" key="5">
    <source>
        <dbReference type="SAM" id="MobiDB-lite"/>
    </source>
</evidence>
<dbReference type="EMBL" id="PDCH01000010">
    <property type="protein sequence ID" value="RBP99094.1"/>
    <property type="molecule type" value="Genomic_DNA"/>
</dbReference>
<organism evidence="8 9">
    <name type="scientific">Bifidobacterium xylocopae</name>
    <dbReference type="NCBI Taxonomy" id="2493119"/>
    <lineage>
        <taxon>Bacteria</taxon>
        <taxon>Bacillati</taxon>
        <taxon>Actinomycetota</taxon>
        <taxon>Actinomycetes</taxon>
        <taxon>Bifidobacteriales</taxon>
        <taxon>Bifidobacteriaceae</taxon>
        <taxon>Bifidobacterium</taxon>
    </lineage>
</organism>
<feature type="region of interest" description="Disordered" evidence="5">
    <location>
        <begin position="1"/>
        <end position="42"/>
    </location>
</feature>
<dbReference type="Pfam" id="PF05154">
    <property type="entry name" value="TM2"/>
    <property type="match status" value="1"/>
</dbReference>
<dbReference type="OrthoDB" id="2004788at2"/>
<evidence type="ECO:0000256" key="3">
    <source>
        <dbReference type="ARBA" id="ARBA00022989"/>
    </source>
</evidence>
<dbReference type="AlphaFoldDB" id="A0A366KBP3"/>
<sequence>MDNDQQQQVQGAGQADYGQVGQGAAQPGYQGAPYQGQYQVPGEAGYGGGAYGGQQYDGQGYSAQPAAVPQNNGQAYGPGQQNQYQGQYQEPYGGTQAQAAYQQYGQPGQQQYGQNGAYGQGSYGQYGPYGQQAPQVVSPKSKVAAGLLAIFLGSLGIHNFYLGRTSRGVCQLVLTVVGWIVIVGPVISSIWALVEGILILCSHPGSFWHQDANGREFMD</sequence>
<name>A0A366KBP3_9BIFI</name>
<keyword evidence="2 6" id="KW-0812">Transmembrane</keyword>
<comment type="caution">
    <text evidence="8">The sequence shown here is derived from an EMBL/GenBank/DDBJ whole genome shotgun (WGS) entry which is preliminary data.</text>
</comment>
<evidence type="ECO:0000256" key="2">
    <source>
        <dbReference type="ARBA" id="ARBA00022692"/>
    </source>
</evidence>
<comment type="subcellular location">
    <subcellularLocation>
        <location evidence="1">Membrane</location>
        <topology evidence="1">Multi-pass membrane protein</topology>
    </subcellularLocation>
</comment>
<dbReference type="GO" id="GO:0016020">
    <property type="term" value="C:membrane"/>
    <property type="evidence" value="ECO:0007669"/>
    <property type="project" value="UniProtKB-SubCell"/>
</dbReference>
<feature type="domain" description="TM2" evidence="7">
    <location>
        <begin position="139"/>
        <end position="183"/>
    </location>
</feature>
<accession>A0A366KBP3</accession>
<dbReference type="InterPro" id="IPR007829">
    <property type="entry name" value="TM2"/>
</dbReference>